<organism evidence="5">
    <name type="scientific">Trypanosoma vivax (strain Y486)</name>
    <dbReference type="NCBI Taxonomy" id="1055687"/>
    <lineage>
        <taxon>Eukaryota</taxon>
        <taxon>Discoba</taxon>
        <taxon>Euglenozoa</taxon>
        <taxon>Kinetoplastea</taxon>
        <taxon>Metakinetoplastina</taxon>
        <taxon>Trypanosomatida</taxon>
        <taxon>Trypanosomatidae</taxon>
        <taxon>Trypanosoma</taxon>
        <taxon>Duttonella</taxon>
    </lineage>
</organism>
<accession>G0TR86</accession>
<evidence type="ECO:0000256" key="2">
    <source>
        <dbReference type="PROSITE-ProRule" id="PRU00239"/>
    </source>
</evidence>
<feature type="compositionally biased region" description="Basic and acidic residues" evidence="3">
    <location>
        <begin position="22"/>
        <end position="34"/>
    </location>
</feature>
<dbReference type="InterPro" id="IPR001300">
    <property type="entry name" value="Peptidase_C2_calpain_cat"/>
</dbReference>
<reference evidence="5" key="1">
    <citation type="journal article" date="2012" name="Proc. Natl. Acad. Sci. U.S.A.">
        <title>Antigenic diversity is generated by distinct evolutionary mechanisms in African trypanosome species.</title>
        <authorList>
            <person name="Jackson A.P."/>
            <person name="Berry A."/>
            <person name="Aslett M."/>
            <person name="Allison H.C."/>
            <person name="Burton P."/>
            <person name="Vavrova-Anderson J."/>
            <person name="Brown R."/>
            <person name="Browne H."/>
            <person name="Corton N."/>
            <person name="Hauser H."/>
            <person name="Gamble J."/>
            <person name="Gilderthorp R."/>
            <person name="Marcello L."/>
            <person name="McQuillan J."/>
            <person name="Otto T.D."/>
            <person name="Quail M.A."/>
            <person name="Sanders M.J."/>
            <person name="van Tonder A."/>
            <person name="Ginger M.L."/>
            <person name="Field M.C."/>
            <person name="Barry J.D."/>
            <person name="Hertz-Fowler C."/>
            <person name="Berriman M."/>
        </authorList>
    </citation>
    <scope>NUCLEOTIDE SEQUENCE</scope>
    <source>
        <strain evidence="5">Y486</strain>
    </source>
</reference>
<dbReference type="SMART" id="SM00230">
    <property type="entry name" value="CysPc"/>
    <property type="match status" value="1"/>
</dbReference>
<evidence type="ECO:0000256" key="3">
    <source>
        <dbReference type="SAM" id="MobiDB-lite"/>
    </source>
</evidence>
<dbReference type="OMA" id="WALYNDT"/>
<dbReference type="InterPro" id="IPR036310">
    <property type="entry name" value="Smp-1-like_sf"/>
</dbReference>
<name>G0TR86_TRYVY</name>
<dbReference type="GO" id="GO:0006508">
    <property type="term" value="P:proteolysis"/>
    <property type="evidence" value="ECO:0007669"/>
    <property type="project" value="InterPro"/>
</dbReference>
<proteinExistence type="predicted"/>
<evidence type="ECO:0000256" key="1">
    <source>
        <dbReference type="PIRSR" id="PIRSR622684-1"/>
    </source>
</evidence>
<dbReference type="PRINTS" id="PR00704">
    <property type="entry name" value="CALPAIN"/>
</dbReference>
<dbReference type="PROSITE" id="PS50203">
    <property type="entry name" value="CALPAIN_CAT"/>
    <property type="match status" value="1"/>
</dbReference>
<dbReference type="Gene3D" id="3.90.70.10">
    <property type="entry name" value="Cysteine proteinases"/>
    <property type="match status" value="1"/>
</dbReference>
<evidence type="ECO:0000313" key="5">
    <source>
        <dbReference type="EMBL" id="CCC46450.1"/>
    </source>
</evidence>
<dbReference type="InterPro" id="IPR013780">
    <property type="entry name" value="Glyco_hydro_b"/>
</dbReference>
<sequence length="734" mass="81642">MGCAASAGGASVWDDDYDTEEAYQRRREARRNRSDGTSTDEFDEASSCPIPGRDVNNTKYKCGGPGVSGKDVRPCFDNGLLYRIVHDDTWAFYNDTRTYEMHVEVAFGKGSVLRGLDKTEVTTQDRTGETIAKLVIYPCETRMFVRGSFAGFKSKIKALPLSEQRLKTKASRSDKIISSEISRIKSLVGGTDSEEEVLEKCVQFSVPFVDTKFPPNQMSIERGSPQAMIVIPWARPTMYLVDALRPHVLLFRRKVTPMSVEQGDLGDYWVTCAIATMADLSSLLRCMFKHPVSASIGRRERAIGAYRVTLNKNGWWYSVIVDNYFPVIGNMPKFAQSFNDPCEMWVCVLQKAYAKIHGSYANIVAGDPLLALQDFTGYLSARYDDEFMSDASTGEGSFLWRLERFHQQGFRIILSTPLFSVDDVKKKLYTSKGLMTGNAYPVKAVRCFPEEEVALVQISNSLARDIEWTGDWCKNDSAWTEHPAIAEACLDDMEEEGSFWMSWKDVRKYFNGCGVLFCHPYCSDYRVRGVFVDGAPSVCIRLTAIRVSTVSFVLTQEDAQGSSNSGDYPPIMLSLCIYSGDDGEMKPIANSNLDATSPNTKFTFIRSRDAGMIYTLQPDESPYLLVPRVITAGANVPYVIGMLTEDEFCTDLTAEFFNISPGSIGLQSLGAFKPEMEPVTTDVQVRHPSSRFPLQYSGDAIVRDDRLDVGTDGGGKGRRKGSGGKSNVKIRNGG</sequence>
<dbReference type="AlphaFoldDB" id="G0TR86"/>
<dbReference type="Gene3D" id="2.60.40.1180">
    <property type="entry name" value="Golgi alpha-mannosidase II"/>
    <property type="match status" value="1"/>
</dbReference>
<feature type="active site" evidence="1">
    <location>
        <position position="460"/>
    </location>
</feature>
<dbReference type="InterPro" id="IPR015232">
    <property type="entry name" value="DUF1935"/>
</dbReference>
<gene>
    <name evidence="5" type="ORF">TVY486_0100980</name>
</gene>
<feature type="region of interest" description="Disordered" evidence="3">
    <location>
        <begin position="705"/>
        <end position="734"/>
    </location>
</feature>
<dbReference type="PANTHER" id="PTHR10183:SF423">
    <property type="entry name" value="LEUCINE-RICH REPEAT PROTEIN (LRRP)"/>
    <property type="match status" value="1"/>
</dbReference>
<dbReference type="GO" id="GO:0004198">
    <property type="term" value="F:calcium-dependent cysteine-type endopeptidase activity"/>
    <property type="evidence" value="ECO:0007669"/>
    <property type="project" value="UniProtKB-EC"/>
</dbReference>
<dbReference type="PANTHER" id="PTHR10183">
    <property type="entry name" value="CALPAIN"/>
    <property type="match status" value="1"/>
</dbReference>
<feature type="domain" description="Calpain catalytic" evidence="4">
    <location>
        <begin position="207"/>
        <end position="510"/>
    </location>
</feature>
<dbReference type="Pfam" id="PF09149">
    <property type="entry name" value="DUF1935"/>
    <property type="match status" value="1"/>
</dbReference>
<dbReference type="VEuPathDB" id="TriTrypDB:TvY486_0100980"/>
<comment type="caution">
    <text evidence="2">Lacks conserved residue(s) required for the propagation of feature annotation.</text>
</comment>
<dbReference type="SUPFAM" id="SSF101601">
    <property type="entry name" value="Smp-1-like"/>
    <property type="match status" value="1"/>
</dbReference>
<dbReference type="CDD" id="cd00044">
    <property type="entry name" value="CysPc"/>
    <property type="match status" value="1"/>
</dbReference>
<feature type="region of interest" description="Disordered" evidence="3">
    <location>
        <begin position="1"/>
        <end position="50"/>
    </location>
</feature>
<dbReference type="InterPro" id="IPR022684">
    <property type="entry name" value="Calpain_cysteine_protease"/>
</dbReference>
<dbReference type="EC" id="3.4.22.52" evidence="5"/>
<keyword evidence="5" id="KW-0378">Hydrolase</keyword>
<protein>
    <submittedName>
        <fullName evidence="5">Putative calpain</fullName>
        <ecNumber evidence="5">3.4.22.52</ecNumber>
    </submittedName>
</protein>
<dbReference type="InterPro" id="IPR038765">
    <property type="entry name" value="Papain-like_cys_pep_sf"/>
</dbReference>
<dbReference type="SUPFAM" id="SSF54001">
    <property type="entry name" value="Cysteine proteinases"/>
    <property type="match status" value="1"/>
</dbReference>
<dbReference type="Pfam" id="PF00648">
    <property type="entry name" value="Peptidase_C2"/>
    <property type="match status" value="1"/>
</dbReference>
<evidence type="ECO:0000259" key="4">
    <source>
        <dbReference type="PROSITE" id="PS50203"/>
    </source>
</evidence>
<dbReference type="EMBL" id="HE573017">
    <property type="protein sequence ID" value="CCC46450.1"/>
    <property type="molecule type" value="Genomic_DNA"/>
</dbReference>